<dbReference type="AlphaFoldDB" id="A0A5D4RKD4"/>
<dbReference type="InterPro" id="IPR009057">
    <property type="entry name" value="Homeodomain-like_sf"/>
</dbReference>
<protein>
    <submittedName>
        <fullName evidence="7">TetR/AcrR family transcriptional regulator</fullName>
    </submittedName>
</protein>
<evidence type="ECO:0000256" key="5">
    <source>
        <dbReference type="PROSITE-ProRule" id="PRU00335"/>
    </source>
</evidence>
<feature type="domain" description="HTH tetR-type" evidence="6">
    <location>
        <begin position="12"/>
        <end position="72"/>
    </location>
</feature>
<keyword evidence="2" id="KW-0805">Transcription regulation</keyword>
<dbReference type="SUPFAM" id="SSF46689">
    <property type="entry name" value="Homeodomain-like"/>
    <property type="match status" value="1"/>
</dbReference>
<evidence type="ECO:0000313" key="7">
    <source>
        <dbReference type="EMBL" id="TYS51915.1"/>
    </source>
</evidence>
<organism evidence="7 8">
    <name type="scientific">Bacillus infantis</name>
    <dbReference type="NCBI Taxonomy" id="324767"/>
    <lineage>
        <taxon>Bacteria</taxon>
        <taxon>Bacillati</taxon>
        <taxon>Bacillota</taxon>
        <taxon>Bacilli</taxon>
        <taxon>Bacillales</taxon>
        <taxon>Bacillaceae</taxon>
        <taxon>Bacillus</taxon>
    </lineage>
</organism>
<evidence type="ECO:0000256" key="1">
    <source>
        <dbReference type="ARBA" id="ARBA00022491"/>
    </source>
</evidence>
<comment type="caution">
    <text evidence="7">The sequence shown here is derived from an EMBL/GenBank/DDBJ whole genome shotgun (WGS) entry which is preliminary data.</text>
</comment>
<keyword evidence="4" id="KW-0804">Transcription</keyword>
<keyword evidence="1" id="KW-0678">Repressor</keyword>
<gene>
    <name evidence="7" type="ORF">FZD51_00230</name>
</gene>
<dbReference type="FunFam" id="1.10.10.60:FF:000141">
    <property type="entry name" value="TetR family transcriptional regulator"/>
    <property type="match status" value="1"/>
</dbReference>
<dbReference type="Gene3D" id="1.10.357.10">
    <property type="entry name" value="Tetracycline Repressor, domain 2"/>
    <property type="match status" value="1"/>
</dbReference>
<dbReference type="PANTHER" id="PTHR43479">
    <property type="entry name" value="ACREF/ENVCD OPERON REPRESSOR-RELATED"/>
    <property type="match status" value="1"/>
</dbReference>
<sequence length="199" mass="23609">MNKLDGFQRRKEQKQRHILEAAIKLFMDSGIHKVSISEIAKEAHVSQVTIYNYFESKHKLIHEVFLYYVDKAASEFEQIISSNDAFPDKVKQLIFNKKENANGIHEEFYQYMMKEYSVEGNYIDKIYADKALPLFKELFRQGLEQGYINPDLSFESMLFYVQMMKEYFQREEVYSKALPLTEDITNIFFYGIIGKKEGR</sequence>
<dbReference type="EMBL" id="VTER01000001">
    <property type="protein sequence ID" value="TYS51915.1"/>
    <property type="molecule type" value="Genomic_DNA"/>
</dbReference>
<dbReference type="InterPro" id="IPR001647">
    <property type="entry name" value="HTH_TetR"/>
</dbReference>
<dbReference type="PANTHER" id="PTHR43479:SF21">
    <property type="entry name" value="TRANSCRIPTIONAL REGULATOR, TETR FAMILY"/>
    <property type="match status" value="1"/>
</dbReference>
<evidence type="ECO:0000256" key="3">
    <source>
        <dbReference type="ARBA" id="ARBA00023125"/>
    </source>
</evidence>
<proteinExistence type="predicted"/>
<evidence type="ECO:0000313" key="8">
    <source>
        <dbReference type="Proteomes" id="UP000322139"/>
    </source>
</evidence>
<dbReference type="Proteomes" id="UP000322139">
    <property type="component" value="Unassembled WGS sequence"/>
</dbReference>
<keyword evidence="3 5" id="KW-0238">DNA-binding</keyword>
<dbReference type="Pfam" id="PF00440">
    <property type="entry name" value="TetR_N"/>
    <property type="match status" value="1"/>
</dbReference>
<name>A0A5D4RKD4_9BACI</name>
<dbReference type="PROSITE" id="PS50977">
    <property type="entry name" value="HTH_TETR_2"/>
    <property type="match status" value="1"/>
</dbReference>
<dbReference type="PRINTS" id="PR00455">
    <property type="entry name" value="HTHTETR"/>
</dbReference>
<accession>A0A5D4RKD4</accession>
<feature type="DNA-binding region" description="H-T-H motif" evidence="5">
    <location>
        <begin position="35"/>
        <end position="54"/>
    </location>
</feature>
<reference evidence="7 8" key="1">
    <citation type="submission" date="2019-08" db="EMBL/GenBank/DDBJ databases">
        <title>Bacillus genomes from the desert of Cuatro Cienegas, Coahuila.</title>
        <authorList>
            <person name="Olmedo-Alvarez G."/>
        </authorList>
    </citation>
    <scope>NUCLEOTIDE SEQUENCE [LARGE SCALE GENOMIC DNA]</scope>
    <source>
        <strain evidence="7 8">CH446_14T</strain>
    </source>
</reference>
<dbReference type="InterPro" id="IPR050624">
    <property type="entry name" value="HTH-type_Tx_Regulator"/>
</dbReference>
<evidence type="ECO:0000256" key="2">
    <source>
        <dbReference type="ARBA" id="ARBA00023015"/>
    </source>
</evidence>
<evidence type="ECO:0000259" key="6">
    <source>
        <dbReference type="PROSITE" id="PS50977"/>
    </source>
</evidence>
<evidence type="ECO:0000256" key="4">
    <source>
        <dbReference type="ARBA" id="ARBA00023163"/>
    </source>
</evidence>
<dbReference type="GO" id="GO:0045892">
    <property type="term" value="P:negative regulation of DNA-templated transcription"/>
    <property type="evidence" value="ECO:0007669"/>
    <property type="project" value="UniProtKB-ARBA"/>
</dbReference>
<dbReference type="GO" id="GO:0003677">
    <property type="term" value="F:DNA binding"/>
    <property type="evidence" value="ECO:0007669"/>
    <property type="project" value="UniProtKB-UniRule"/>
</dbReference>